<dbReference type="Pfam" id="PF02671">
    <property type="entry name" value="PAH"/>
    <property type="match status" value="3"/>
</dbReference>
<feature type="compositionally biased region" description="Low complexity" evidence="8">
    <location>
        <begin position="455"/>
        <end position="466"/>
    </location>
</feature>
<dbReference type="SUPFAM" id="SSF47762">
    <property type="entry name" value="PAH2 domain"/>
    <property type="match status" value="3"/>
</dbReference>
<evidence type="ECO:0000256" key="3">
    <source>
        <dbReference type="ARBA" id="ARBA00022737"/>
    </source>
</evidence>
<dbReference type="InterPro" id="IPR003822">
    <property type="entry name" value="PAH"/>
</dbReference>
<feature type="region of interest" description="Disordered" evidence="8">
    <location>
        <begin position="1"/>
        <end position="284"/>
    </location>
</feature>
<feature type="compositionally biased region" description="Low complexity" evidence="8">
    <location>
        <begin position="190"/>
        <end position="213"/>
    </location>
</feature>
<feature type="compositionally biased region" description="Pro residues" evidence="8">
    <location>
        <begin position="58"/>
        <end position="72"/>
    </location>
</feature>
<feature type="compositionally biased region" description="Gly residues" evidence="8">
    <location>
        <begin position="257"/>
        <end position="268"/>
    </location>
</feature>
<feature type="compositionally biased region" description="Low complexity" evidence="8">
    <location>
        <begin position="18"/>
        <end position="52"/>
    </location>
</feature>
<dbReference type="FunFam" id="1.20.1160.11:FF:000002">
    <property type="entry name" value="Paired amphipathic helix protein SIN3"/>
    <property type="match status" value="1"/>
</dbReference>
<feature type="region of interest" description="Disordered" evidence="8">
    <location>
        <begin position="455"/>
        <end position="491"/>
    </location>
</feature>
<keyword evidence="2" id="KW-0678">Repressor</keyword>
<evidence type="ECO:0000313" key="11">
    <source>
        <dbReference type="Proteomes" id="UP000298138"/>
    </source>
</evidence>
<organism evidence="10 11">
    <name type="scientific">Ascodesmis nigricans</name>
    <dbReference type="NCBI Taxonomy" id="341454"/>
    <lineage>
        <taxon>Eukaryota</taxon>
        <taxon>Fungi</taxon>
        <taxon>Dikarya</taxon>
        <taxon>Ascomycota</taxon>
        <taxon>Pezizomycotina</taxon>
        <taxon>Pezizomycetes</taxon>
        <taxon>Pezizales</taxon>
        <taxon>Ascodesmidaceae</taxon>
        <taxon>Ascodesmis</taxon>
    </lineage>
</organism>
<proteinExistence type="predicted"/>
<dbReference type="Gene3D" id="1.20.1160.11">
    <property type="entry name" value="Paired amphipathic helix"/>
    <property type="match status" value="3"/>
</dbReference>
<evidence type="ECO:0000256" key="4">
    <source>
        <dbReference type="ARBA" id="ARBA00023015"/>
    </source>
</evidence>
<dbReference type="GO" id="GO:0000122">
    <property type="term" value="P:negative regulation of transcription by RNA polymerase II"/>
    <property type="evidence" value="ECO:0007669"/>
    <property type="project" value="TreeGrafter"/>
</dbReference>
<dbReference type="FunCoup" id="A0A4S2MZE0">
    <property type="interactions" value="1078"/>
</dbReference>
<comment type="subcellular location">
    <subcellularLocation>
        <location evidence="1 7">Nucleus</location>
    </subcellularLocation>
</comment>
<feature type="region of interest" description="Disordered" evidence="8">
    <location>
        <begin position="1429"/>
        <end position="1465"/>
    </location>
</feature>
<dbReference type="InterPro" id="IPR036600">
    <property type="entry name" value="PAH_sf"/>
</dbReference>
<dbReference type="GO" id="GO:0033698">
    <property type="term" value="C:Rpd3L complex"/>
    <property type="evidence" value="ECO:0007669"/>
    <property type="project" value="UniProtKB-ARBA"/>
</dbReference>
<dbReference type="GO" id="GO:0003714">
    <property type="term" value="F:transcription corepressor activity"/>
    <property type="evidence" value="ECO:0007669"/>
    <property type="project" value="InterPro"/>
</dbReference>
<feature type="compositionally biased region" description="Low complexity" evidence="8">
    <location>
        <begin position="125"/>
        <end position="135"/>
    </location>
</feature>
<dbReference type="FunFam" id="1.20.1160.11:FF:000003">
    <property type="entry name" value="Paired amphipathic helix SIN3-like protein"/>
    <property type="match status" value="1"/>
</dbReference>
<sequence length="1587" mass="175858">MTTGAKDGWHPAPPAPSEQPSQQPQSATAGPQGPSALSGHQQSPSHSQLSQGAYRAGQPPPPSAPVQLPPPREMSGASSYFSSPSHPHNPASHPHTLPQLPGISSTAHSSYSLPGISTSSASTYGPQSSGGQQLPSGPPPSQQAGAQRDQPPPSQSQSTRAPGPPQQQTPQRPGMPNTSPPVPPPTAMHGSPSLSNQQQQQPAGLAAQQSQGGDPAQVAQTLMLQRAAQEQQRQQQQQQAHQLHSLSGLQQGPPQSMGGGPGGAGAVGAPGQVPGAQGPANGPNGPILNDALSYLDQVKFQFADHSDVYNKFLDIMKDFKSQTIDTPGVIERVSTLFSGHPSLIQGFNTFLPPGYRIECSTDLGDTKITVTTPNGIHTAPSGDAVSIAGNQGMPLPQPGLPTAPAPGQPSRYYEQQPQPQRWGHAEGVYGPYGQVQTPGQQEAMEIARQQQMAQAQAQAVQQQRIQTNGTGPKVGPQGPGTPGAGERGKGPVEFNHAITYVNKIKNRFAQQPEIYKNFLEILQTYQRESKPIQEVYSQVTMLFHEAPDLLEDFKQFLPESAAQARAAAAAKAAQEETQNAGPQGPGAGGPSATRLPAVGTFPPPPTVSKKGTAKRQQQATPHVEMKADQQQRPSAAKRTKVTHHKPTVEQQIESVQPSLTPFNPEPLGPPPLPSATNEELSFFDRVKKFIGNKQTYNEFLKLLNLFSQGLIDKPILIEKVHNFIGGNAELMKWFKQFMQWDNKEETVENVPKLMNKVRLSVCRALGPSYRLLPRQEAQKPCSGRDEMCWEVLNDNWASHPTWASEDSGFVAHKKNQYEEILHRIEEERHDYDFNIEANLRTIQLLEPIAQRIAGMSQEEKNSFKLPPGLGGQSTTIYQRIIKKVYDREKGQEVIDHLHNHPAQTVPIVLKRLKQKDEEWKSAQREWQKVWRDQTVRAFWRSLDHQGIAIKTTDKKAISHKALVAEIQAKFKEQTAKRLSPSTPPPAYQFRYLFQDHEIIFDAIRLLLTGLDHNSSYSMGDREKIEGFVKSFIPLFFSLDGAKAHAQGKRHEDDGDDSVMEDAPSPRSATGAAATAGTSARRPHHRLDTQDLLRDVLKRHKKGSRKDKEGSIYSRGSRDSSQEIHDSHGDVEMTSPASDSRLSKDESVWISRPHKFDSTNSPLSPSMDIEDTQLPRKRTVYTLFCNATLYSFFRLLQLLCSRLGDVKAQEEQVRHDINIRKQQKVADLLNISGQKVTDIFHDTSDNAQYYPQILDMCERFIEGDLDSQTFEEHLRNVVIHAGWKLYTVDRLVNAILKFVHQIVPSDAKERNQEKEKNADMVLRFQKDRMRTEIGGSSGEKGEFQELMVYRKAVEGILGPDETVYRLDWHEDESALTVRLLPRENPTVSSDSLDKQQKWEYYIQSYMLTSPTEGIPYSRLTRTVLPRNLPSSTASPAYYHTTSTTNPPSPATGPSDSADASGTKDDVGRRVSELHVSENMQVRICVNTFRMFFHPHTEDYMIRRPLPRIRGTQGRKKKFAEVLNGLGWRRDADDAEVEKVRKSWERWVNGEEEGIEEQTAKADVDMKEGEAQAEGKTVKDADGDEVMEG</sequence>
<protein>
    <recommendedName>
        <fullName evidence="9">Histone deacetylase interacting domain-containing protein</fullName>
    </recommendedName>
</protein>
<evidence type="ECO:0000259" key="9">
    <source>
        <dbReference type="SMART" id="SM00761"/>
    </source>
</evidence>
<feature type="compositionally biased region" description="Polar residues" evidence="8">
    <location>
        <begin position="102"/>
        <end position="124"/>
    </location>
</feature>
<dbReference type="Pfam" id="PF08295">
    <property type="entry name" value="Sin3_corepress"/>
    <property type="match status" value="1"/>
</dbReference>
<evidence type="ECO:0000256" key="5">
    <source>
        <dbReference type="ARBA" id="ARBA00023163"/>
    </source>
</evidence>
<keyword evidence="6 7" id="KW-0539">Nucleus</keyword>
<feature type="compositionally biased region" description="Low complexity" evidence="8">
    <location>
        <begin position="224"/>
        <end position="256"/>
    </location>
</feature>
<accession>A0A4S2MZE0</accession>
<feature type="compositionally biased region" description="Basic and acidic residues" evidence="8">
    <location>
        <begin position="1085"/>
        <end position="1095"/>
    </location>
</feature>
<evidence type="ECO:0000256" key="6">
    <source>
        <dbReference type="ARBA" id="ARBA00023242"/>
    </source>
</evidence>
<dbReference type="SMART" id="SM00761">
    <property type="entry name" value="HDAC_interact"/>
    <property type="match status" value="1"/>
</dbReference>
<feature type="region of interest" description="Disordered" evidence="8">
    <location>
        <begin position="567"/>
        <end position="653"/>
    </location>
</feature>
<feature type="compositionally biased region" description="Basic and acidic residues" evidence="8">
    <location>
        <begin position="1556"/>
        <end position="1568"/>
    </location>
</feature>
<dbReference type="PANTHER" id="PTHR12346">
    <property type="entry name" value="SIN3B-RELATED"/>
    <property type="match status" value="1"/>
</dbReference>
<gene>
    <name evidence="10" type="ORF">EX30DRAFT_330663</name>
</gene>
<dbReference type="GO" id="GO:0010628">
    <property type="term" value="P:positive regulation of gene expression"/>
    <property type="evidence" value="ECO:0007669"/>
    <property type="project" value="UniProtKB-ARBA"/>
</dbReference>
<dbReference type="OrthoDB" id="10265969at2759"/>
<dbReference type="InterPro" id="IPR039774">
    <property type="entry name" value="Sin3-like"/>
</dbReference>
<evidence type="ECO:0000256" key="8">
    <source>
        <dbReference type="SAM" id="MobiDB-lite"/>
    </source>
</evidence>
<feature type="region of interest" description="Disordered" evidence="8">
    <location>
        <begin position="1549"/>
        <end position="1587"/>
    </location>
</feature>
<dbReference type="InParanoid" id="A0A4S2MZE0"/>
<dbReference type="PROSITE" id="PS51477">
    <property type="entry name" value="PAH"/>
    <property type="match status" value="3"/>
</dbReference>
<dbReference type="Pfam" id="PF16879">
    <property type="entry name" value="Sin3a_C"/>
    <property type="match status" value="1"/>
</dbReference>
<feature type="compositionally biased region" description="Basic residues" evidence="8">
    <location>
        <begin position="635"/>
        <end position="645"/>
    </location>
</feature>
<feature type="compositionally biased region" description="Low complexity" evidence="8">
    <location>
        <begin position="1062"/>
        <end position="1079"/>
    </location>
</feature>
<keyword evidence="5" id="KW-0804">Transcription</keyword>
<evidence type="ECO:0000256" key="2">
    <source>
        <dbReference type="ARBA" id="ARBA00022491"/>
    </source>
</evidence>
<evidence type="ECO:0000256" key="1">
    <source>
        <dbReference type="ARBA" id="ARBA00004123"/>
    </source>
</evidence>
<keyword evidence="3" id="KW-0677">Repeat</keyword>
<dbReference type="InterPro" id="IPR031693">
    <property type="entry name" value="Sin3_C"/>
</dbReference>
<feature type="compositionally biased region" description="Low complexity" evidence="8">
    <location>
        <begin position="82"/>
        <end position="95"/>
    </location>
</feature>
<dbReference type="STRING" id="341454.A0A4S2MZE0"/>
<feature type="compositionally biased region" description="Low complexity" evidence="8">
    <location>
        <begin position="168"/>
        <end position="177"/>
    </location>
</feature>
<evidence type="ECO:0000313" key="10">
    <source>
        <dbReference type="EMBL" id="TGZ81993.1"/>
    </source>
</evidence>
<keyword evidence="11" id="KW-1185">Reference proteome</keyword>
<evidence type="ECO:0000256" key="7">
    <source>
        <dbReference type="PROSITE-ProRule" id="PRU00810"/>
    </source>
</evidence>
<dbReference type="EMBL" id="ML220117">
    <property type="protein sequence ID" value="TGZ81993.1"/>
    <property type="molecule type" value="Genomic_DNA"/>
</dbReference>
<dbReference type="Proteomes" id="UP000298138">
    <property type="component" value="Unassembled WGS sequence"/>
</dbReference>
<feature type="compositionally biased region" description="Basic and acidic residues" evidence="8">
    <location>
        <begin position="1105"/>
        <end position="1130"/>
    </location>
</feature>
<dbReference type="PANTHER" id="PTHR12346:SF0">
    <property type="entry name" value="SIN3A, ISOFORM G"/>
    <property type="match status" value="1"/>
</dbReference>
<feature type="compositionally biased region" description="Low complexity" evidence="8">
    <location>
        <begin position="269"/>
        <end position="284"/>
    </location>
</feature>
<reference evidence="10 11" key="1">
    <citation type="submission" date="2019-04" db="EMBL/GenBank/DDBJ databases">
        <title>Comparative genomics and transcriptomics to analyze fruiting body development in filamentous ascomycetes.</title>
        <authorList>
            <consortium name="DOE Joint Genome Institute"/>
            <person name="Lutkenhaus R."/>
            <person name="Traeger S."/>
            <person name="Breuer J."/>
            <person name="Kuo A."/>
            <person name="Lipzen A."/>
            <person name="Pangilinan J."/>
            <person name="Dilworth D."/>
            <person name="Sandor L."/>
            <person name="Poggeler S."/>
            <person name="Barry K."/>
            <person name="Grigoriev I.V."/>
            <person name="Nowrousian M."/>
        </authorList>
    </citation>
    <scope>NUCLEOTIDE SEQUENCE [LARGE SCALE GENOMIC DNA]</scope>
    <source>
        <strain evidence="10 11">CBS 389.68</strain>
    </source>
</reference>
<keyword evidence="4" id="KW-0805">Transcription regulation</keyword>
<feature type="region of interest" description="Disordered" evidence="8">
    <location>
        <begin position="1046"/>
        <end position="1145"/>
    </location>
</feature>
<dbReference type="FunFam" id="1.20.1160.11:FF:000001">
    <property type="entry name" value="Paired amphipathic helix protein Sin3"/>
    <property type="match status" value="1"/>
</dbReference>
<feature type="compositionally biased region" description="Low complexity" evidence="8">
    <location>
        <begin position="567"/>
        <end position="582"/>
    </location>
</feature>
<feature type="domain" description="Histone deacetylase interacting" evidence="9">
    <location>
        <begin position="761"/>
        <end position="862"/>
    </location>
</feature>
<name>A0A4S2MZE0_9PEZI</name>
<dbReference type="InterPro" id="IPR013194">
    <property type="entry name" value="HDAC_interact_dom"/>
</dbReference>